<sequence>MIKSVEFNGGFIPPGTVLPLESSSNFDFTDEVLTWLGNKDSSLDTRVGMGVCYLTAFFMIGQIFRYVFS</sequence>
<keyword evidence="3" id="KW-1185">Reference proteome</keyword>
<proteinExistence type="predicted"/>
<feature type="transmembrane region" description="Helical" evidence="1">
    <location>
        <begin position="47"/>
        <end position="68"/>
    </location>
</feature>
<dbReference type="KEGG" id="dru:Desru_1638"/>
<gene>
    <name evidence="2" type="ordered locus">Desru_1638</name>
</gene>
<organism evidence="2 3">
    <name type="scientific">Desulforamulus ruminis (strain ATCC 23193 / DSM 2154 / NCIMB 8452 / DL)</name>
    <name type="common">Desulfotomaculum ruminis</name>
    <dbReference type="NCBI Taxonomy" id="696281"/>
    <lineage>
        <taxon>Bacteria</taxon>
        <taxon>Bacillati</taxon>
        <taxon>Bacillota</taxon>
        <taxon>Clostridia</taxon>
        <taxon>Eubacteriales</taxon>
        <taxon>Peptococcaceae</taxon>
        <taxon>Desulforamulus</taxon>
    </lineage>
</organism>
<dbReference type="EMBL" id="CP002780">
    <property type="protein sequence ID" value="AEG59903.1"/>
    <property type="molecule type" value="Genomic_DNA"/>
</dbReference>
<keyword evidence="1" id="KW-1133">Transmembrane helix</keyword>
<reference evidence="3" key="1">
    <citation type="submission" date="2011-05" db="EMBL/GenBank/DDBJ databases">
        <title>Complete sequence of Desulfotomaculum ruminis DSM 2154.</title>
        <authorList>
            <person name="Lucas S."/>
            <person name="Copeland A."/>
            <person name="Lapidus A."/>
            <person name="Cheng J.-F."/>
            <person name="Goodwin L."/>
            <person name="Pitluck S."/>
            <person name="Lu M."/>
            <person name="Detter J.C."/>
            <person name="Han C."/>
            <person name="Tapia R."/>
            <person name="Land M."/>
            <person name="Hauser L."/>
            <person name="Kyrpides N."/>
            <person name="Ivanova N."/>
            <person name="Mikhailova N."/>
            <person name="Pagani I."/>
            <person name="Stams A.J.M."/>
            <person name="Plugge C.M."/>
            <person name="Muyzer G."/>
            <person name="Kuever J."/>
            <person name="Parshina S.N."/>
            <person name="Ivanova A.E."/>
            <person name="Nazina T.N."/>
            <person name="Brambilla E."/>
            <person name="Spring S."/>
            <person name="Klenk H.-P."/>
            <person name="Woyke T."/>
        </authorList>
    </citation>
    <scope>NUCLEOTIDE SEQUENCE [LARGE SCALE GENOMIC DNA]</scope>
    <source>
        <strain evidence="3">ATCC 23193 / DSM 2154 / NCIB 8452 / DL</strain>
    </source>
</reference>
<dbReference type="AlphaFoldDB" id="F6DSC4"/>
<name>F6DSC4_DESRL</name>
<dbReference type="Proteomes" id="UP000009234">
    <property type="component" value="Chromosome"/>
</dbReference>
<accession>F6DSC4</accession>
<protein>
    <submittedName>
        <fullName evidence="2">Uncharacterized protein</fullName>
    </submittedName>
</protein>
<evidence type="ECO:0000313" key="3">
    <source>
        <dbReference type="Proteomes" id="UP000009234"/>
    </source>
</evidence>
<reference evidence="2 3" key="2">
    <citation type="journal article" date="2012" name="Stand. Genomic Sci.">
        <title>Complete genome sequence of the sulfate-reducing firmicute Desulfotomaculum ruminis type strain (DL(T)).</title>
        <authorList>
            <person name="Spring S."/>
            <person name="Visser M."/>
            <person name="Lu M."/>
            <person name="Copeland A."/>
            <person name="Lapidus A."/>
            <person name="Lucas S."/>
            <person name="Cheng J.F."/>
            <person name="Han C."/>
            <person name="Tapia R."/>
            <person name="Goodwin L.A."/>
            <person name="Pitluck S."/>
            <person name="Ivanova N."/>
            <person name="Land M."/>
            <person name="Hauser L."/>
            <person name="Larimer F."/>
            <person name="Rohde M."/>
            <person name="Goker M."/>
            <person name="Detter J.C."/>
            <person name="Kyrpides N.C."/>
            <person name="Woyke T."/>
            <person name="Schaap P.J."/>
            <person name="Plugge C.M."/>
            <person name="Muyzer G."/>
            <person name="Kuever J."/>
            <person name="Pereira I.A."/>
            <person name="Parshina S.N."/>
            <person name="Bernier-Latmani R."/>
            <person name="Stams A.J."/>
            <person name="Klenk H.P."/>
        </authorList>
    </citation>
    <scope>NUCLEOTIDE SEQUENCE [LARGE SCALE GENOMIC DNA]</scope>
    <source>
        <strain evidence="3">ATCC 23193 / DSM 2154 / NCIB 8452 / DL</strain>
    </source>
</reference>
<evidence type="ECO:0000313" key="2">
    <source>
        <dbReference type="EMBL" id="AEG59903.1"/>
    </source>
</evidence>
<keyword evidence="1" id="KW-0812">Transmembrane</keyword>
<evidence type="ECO:0000256" key="1">
    <source>
        <dbReference type="SAM" id="Phobius"/>
    </source>
</evidence>
<keyword evidence="1" id="KW-0472">Membrane</keyword>
<dbReference type="HOGENOM" id="CLU_2769128_0_0_9"/>
<dbReference type="STRING" id="696281.Desru_1638"/>